<name>A0A8J2VL18_9RHOB</name>
<keyword evidence="1" id="KW-1133">Transmembrane helix</keyword>
<evidence type="ECO:0000313" key="3">
    <source>
        <dbReference type="Proteomes" id="UP000602745"/>
    </source>
</evidence>
<evidence type="ECO:0000256" key="1">
    <source>
        <dbReference type="SAM" id="Phobius"/>
    </source>
</evidence>
<sequence>MATSARTGDEAGKVSLRDALRKARAETAERSAVIVDLRGAEIARLDLLKSRIEPLLEDLPKQVEMFDLGIVRGDPARLFIDMVAFVELAHDRRSFRFVQDTRYGRVVLADTGDMDEAVEAVTDYIGRRLVERERALAADTLTISSVAANQNSAAAKAAARVDRSARGLGAAVFAAFALGAVAGSAGILAFGWFWINGTTFIP</sequence>
<keyword evidence="3" id="KW-1185">Reference proteome</keyword>
<comment type="caution">
    <text evidence="2">The sequence shown here is derived from an EMBL/GenBank/DDBJ whole genome shotgun (WGS) entry which is preliminary data.</text>
</comment>
<protein>
    <submittedName>
        <fullName evidence="2">Uncharacterized protein</fullName>
    </submittedName>
</protein>
<feature type="transmembrane region" description="Helical" evidence="1">
    <location>
        <begin position="170"/>
        <end position="195"/>
    </location>
</feature>
<keyword evidence="1" id="KW-0472">Membrane</keyword>
<keyword evidence="1" id="KW-0812">Transmembrane</keyword>
<evidence type="ECO:0000313" key="2">
    <source>
        <dbReference type="EMBL" id="GGE27553.1"/>
    </source>
</evidence>
<reference evidence="2" key="1">
    <citation type="journal article" date="2014" name="Int. J. Syst. Evol. Microbiol.">
        <title>Complete genome sequence of Corynebacterium casei LMG S-19264T (=DSM 44701T), isolated from a smear-ripened cheese.</title>
        <authorList>
            <consortium name="US DOE Joint Genome Institute (JGI-PGF)"/>
            <person name="Walter F."/>
            <person name="Albersmeier A."/>
            <person name="Kalinowski J."/>
            <person name="Ruckert C."/>
        </authorList>
    </citation>
    <scope>NUCLEOTIDE SEQUENCE</scope>
    <source>
        <strain evidence="2">CCM 7684</strain>
    </source>
</reference>
<organism evidence="2 3">
    <name type="scientific">Agaricicola taiwanensis</name>
    <dbReference type="NCBI Taxonomy" id="591372"/>
    <lineage>
        <taxon>Bacteria</taxon>
        <taxon>Pseudomonadati</taxon>
        <taxon>Pseudomonadota</taxon>
        <taxon>Alphaproteobacteria</taxon>
        <taxon>Rhodobacterales</taxon>
        <taxon>Paracoccaceae</taxon>
        <taxon>Agaricicola</taxon>
    </lineage>
</organism>
<reference evidence="2" key="2">
    <citation type="submission" date="2020-09" db="EMBL/GenBank/DDBJ databases">
        <authorList>
            <person name="Sun Q."/>
            <person name="Sedlacek I."/>
        </authorList>
    </citation>
    <scope>NUCLEOTIDE SEQUENCE</scope>
    <source>
        <strain evidence="2">CCM 7684</strain>
    </source>
</reference>
<accession>A0A8J2VL18</accession>
<dbReference type="Proteomes" id="UP000602745">
    <property type="component" value="Unassembled WGS sequence"/>
</dbReference>
<dbReference type="RefSeq" id="WP_188407715.1">
    <property type="nucleotide sequence ID" value="NZ_BMCP01000001.1"/>
</dbReference>
<dbReference type="AlphaFoldDB" id="A0A8J2VL18"/>
<dbReference type="EMBL" id="BMCP01000001">
    <property type="protein sequence ID" value="GGE27553.1"/>
    <property type="molecule type" value="Genomic_DNA"/>
</dbReference>
<gene>
    <name evidence="2" type="ORF">GCM10007276_00900</name>
</gene>
<proteinExistence type="predicted"/>